<gene>
    <name evidence="2" type="ORF">FJR45_05545</name>
</gene>
<evidence type="ECO:0000313" key="2">
    <source>
        <dbReference type="EMBL" id="QOP43443.1"/>
    </source>
</evidence>
<dbReference type="InterPro" id="IPR041633">
    <property type="entry name" value="Polbeta"/>
</dbReference>
<dbReference type="InterPro" id="IPR043519">
    <property type="entry name" value="NT_sf"/>
</dbReference>
<proteinExistence type="predicted"/>
<dbReference type="SUPFAM" id="SSF81301">
    <property type="entry name" value="Nucleotidyltransferase"/>
    <property type="match status" value="1"/>
</dbReference>
<dbReference type="RefSeq" id="WP_193151729.1">
    <property type="nucleotide sequence ID" value="NZ_CP041235.1"/>
</dbReference>
<dbReference type="EMBL" id="CP041235">
    <property type="protein sequence ID" value="QOP43443.1"/>
    <property type="molecule type" value="Genomic_DNA"/>
</dbReference>
<feature type="domain" description="Polymerase beta nucleotidyltransferase" evidence="1">
    <location>
        <begin position="13"/>
        <end position="87"/>
    </location>
</feature>
<dbReference type="Proteomes" id="UP000593719">
    <property type="component" value="Chromosome"/>
</dbReference>
<reference evidence="2 3" key="1">
    <citation type="submission" date="2019-06" db="EMBL/GenBank/DDBJ databases">
        <title>Sulfurimonas gotlandica sp. nov., a chemoautotrophic and psychrotolerant epsilonproteobacterium isolated from a pelagic redoxcline, and an emended description of the genus Sulfurimonas.</title>
        <authorList>
            <person name="Wang S."/>
            <person name="Jiang L."/>
            <person name="Shao Z."/>
        </authorList>
    </citation>
    <scope>NUCLEOTIDE SEQUENCE [LARGE SCALE GENOMIC DNA]</scope>
    <source>
        <strain evidence="2 3">S2-6</strain>
    </source>
</reference>
<dbReference type="AlphaFoldDB" id="A0A7M1B145"/>
<evidence type="ECO:0000259" key="1">
    <source>
        <dbReference type="Pfam" id="PF18765"/>
    </source>
</evidence>
<dbReference type="CDD" id="cd05403">
    <property type="entry name" value="NT_KNTase_like"/>
    <property type="match status" value="1"/>
</dbReference>
<sequence>MINKNIIIQELKNIKPLYEKEGIILVGLFGSYAQDKQHQFSDIDIAYKMDYKKFSQKYKDGFSKLLRIDAIKNELTDRFKTRVDLVPDENKKLFDRLLYV</sequence>
<dbReference type="Pfam" id="PF18765">
    <property type="entry name" value="Polbeta"/>
    <property type="match status" value="1"/>
</dbReference>
<dbReference type="KEGG" id="ssei:FJR45_05545"/>
<name>A0A7M1B145_9BACT</name>
<accession>A0A7M1B145</accession>
<keyword evidence="3" id="KW-1185">Reference proteome</keyword>
<evidence type="ECO:0000313" key="3">
    <source>
        <dbReference type="Proteomes" id="UP000593719"/>
    </source>
</evidence>
<organism evidence="2 3">
    <name type="scientific">Sulfurimonas sediminis</name>
    <dbReference type="NCBI Taxonomy" id="2590020"/>
    <lineage>
        <taxon>Bacteria</taxon>
        <taxon>Pseudomonadati</taxon>
        <taxon>Campylobacterota</taxon>
        <taxon>Epsilonproteobacteria</taxon>
        <taxon>Campylobacterales</taxon>
        <taxon>Sulfurimonadaceae</taxon>
        <taxon>Sulfurimonas</taxon>
    </lineage>
</organism>
<protein>
    <recommendedName>
        <fullName evidence="1">Polymerase beta nucleotidyltransferase domain-containing protein</fullName>
    </recommendedName>
</protein>
<dbReference type="Gene3D" id="3.30.460.10">
    <property type="entry name" value="Beta Polymerase, domain 2"/>
    <property type="match status" value="1"/>
</dbReference>